<dbReference type="Proteomes" id="UP000629420">
    <property type="component" value="Chromosome"/>
</dbReference>
<dbReference type="InterPro" id="IPR045444">
    <property type="entry name" value="DUF6503"/>
</dbReference>
<evidence type="ECO:0000313" key="1">
    <source>
        <dbReference type="EMBL" id="QQX75647.1"/>
    </source>
</evidence>
<accession>A0ABX7DQD1</accession>
<gene>
    <name evidence="1" type="ORF">JK629_09860</name>
</gene>
<dbReference type="PROSITE" id="PS51257">
    <property type="entry name" value="PROKAR_LIPOPROTEIN"/>
    <property type="match status" value="1"/>
</dbReference>
<proteinExistence type="predicted"/>
<evidence type="ECO:0000313" key="2">
    <source>
        <dbReference type="Proteomes" id="UP000629420"/>
    </source>
</evidence>
<organism evidence="1 2">
    <name type="scientific">Aequorivita iocasae</name>
    <dbReference type="NCBI Taxonomy" id="2803865"/>
    <lineage>
        <taxon>Bacteria</taxon>
        <taxon>Pseudomonadati</taxon>
        <taxon>Bacteroidota</taxon>
        <taxon>Flavobacteriia</taxon>
        <taxon>Flavobacteriales</taxon>
        <taxon>Flavobacteriaceae</taxon>
        <taxon>Aequorivita</taxon>
    </lineage>
</organism>
<protein>
    <submittedName>
        <fullName evidence="1">Deoxyribose-phosphate aldolase</fullName>
    </submittedName>
</protein>
<name>A0ABX7DQD1_9FLAO</name>
<keyword evidence="2" id="KW-1185">Reference proteome</keyword>
<dbReference type="Pfam" id="PF20113">
    <property type="entry name" value="DUF6503"/>
    <property type="match status" value="1"/>
</dbReference>
<dbReference type="RefSeq" id="WP_202335461.1">
    <property type="nucleotide sequence ID" value="NZ_CP068439.1"/>
</dbReference>
<sequence length="250" mass="28823">MKYLLIICSLIIFSSCKPEEKKRTAQQIVDKAIANAGGENYGAAMINFTFRNTKYSSKRHNGQYEFTRTITDSLGETLDVLTNTGFERYVNANKIIVPDSTATKYANSVNSVHYFVQLPYGLNDSAVKKELVGNAEIEGEKYYEIQVTFEEDSGGTDHEDVYMYWINQQNFTVDYFAYKFYTGEGGIRFRKAYNPRMINGIRFVDYENYKLEPWKTVDLKTMDSLYLDGKLELLSEIKTKNISVEILENK</sequence>
<reference evidence="1 2" key="1">
    <citation type="submission" date="2021-01" db="EMBL/GenBank/DDBJ databases">
        <title>Aequorivita sp. strain KX20305, a bacterium isolated from the sediment collected at a cold seep field in South China Sea.</title>
        <authorList>
            <person name="Zhang H."/>
            <person name="Li C."/>
        </authorList>
    </citation>
    <scope>NUCLEOTIDE SEQUENCE [LARGE SCALE GENOMIC DNA]</scope>
    <source>
        <strain evidence="1 2">KX20305</strain>
    </source>
</reference>
<dbReference type="EMBL" id="CP068439">
    <property type="protein sequence ID" value="QQX75647.1"/>
    <property type="molecule type" value="Genomic_DNA"/>
</dbReference>